<accession>A0A517Y4D7</accession>
<reference evidence="1 2" key="1">
    <citation type="submission" date="2019-02" db="EMBL/GenBank/DDBJ databases">
        <title>Deep-cultivation of Planctomycetes and their phenomic and genomic characterization uncovers novel biology.</title>
        <authorList>
            <person name="Wiegand S."/>
            <person name="Jogler M."/>
            <person name="Boedeker C."/>
            <person name="Pinto D."/>
            <person name="Vollmers J."/>
            <person name="Rivas-Marin E."/>
            <person name="Kohn T."/>
            <person name="Peeters S.H."/>
            <person name="Heuer A."/>
            <person name="Rast P."/>
            <person name="Oberbeckmann S."/>
            <person name="Bunk B."/>
            <person name="Jeske O."/>
            <person name="Meyerdierks A."/>
            <person name="Storesund J.E."/>
            <person name="Kallscheuer N."/>
            <person name="Luecker S."/>
            <person name="Lage O.M."/>
            <person name="Pohl T."/>
            <person name="Merkel B.J."/>
            <person name="Hornburger P."/>
            <person name="Mueller R.-W."/>
            <person name="Bruemmer F."/>
            <person name="Labrenz M."/>
            <person name="Spormann A.M."/>
            <person name="Op den Camp H."/>
            <person name="Overmann J."/>
            <person name="Amann R."/>
            <person name="Jetten M.S.M."/>
            <person name="Mascher T."/>
            <person name="Medema M.H."/>
            <person name="Devos D.P."/>
            <person name="Kaster A.-K."/>
            <person name="Ovreas L."/>
            <person name="Rohde M."/>
            <person name="Galperin M.Y."/>
            <person name="Jogler C."/>
        </authorList>
    </citation>
    <scope>NUCLEOTIDE SEQUENCE [LARGE SCALE GENOMIC DNA]</scope>
    <source>
        <strain evidence="1 2">ETA_A8</strain>
    </source>
</reference>
<proteinExistence type="predicted"/>
<dbReference type="Proteomes" id="UP000315017">
    <property type="component" value="Chromosome"/>
</dbReference>
<name>A0A517Y4D7_9BACT</name>
<evidence type="ECO:0000313" key="1">
    <source>
        <dbReference type="EMBL" id="QDU25040.1"/>
    </source>
</evidence>
<dbReference type="SUPFAM" id="SSF52047">
    <property type="entry name" value="RNI-like"/>
    <property type="match status" value="1"/>
</dbReference>
<evidence type="ECO:0000313" key="2">
    <source>
        <dbReference type="Proteomes" id="UP000315017"/>
    </source>
</evidence>
<dbReference type="InterPro" id="IPR032675">
    <property type="entry name" value="LRR_dom_sf"/>
</dbReference>
<organism evidence="1 2">
    <name type="scientific">Anatilimnocola aggregata</name>
    <dbReference type="NCBI Taxonomy" id="2528021"/>
    <lineage>
        <taxon>Bacteria</taxon>
        <taxon>Pseudomonadati</taxon>
        <taxon>Planctomycetota</taxon>
        <taxon>Planctomycetia</taxon>
        <taxon>Pirellulales</taxon>
        <taxon>Pirellulaceae</taxon>
        <taxon>Anatilimnocola</taxon>
    </lineage>
</organism>
<dbReference type="AlphaFoldDB" id="A0A517Y4D7"/>
<dbReference type="OrthoDB" id="252694at2"/>
<dbReference type="KEGG" id="aagg:ETAA8_01010"/>
<protein>
    <submittedName>
        <fullName evidence="1">Uncharacterized protein</fullName>
    </submittedName>
</protein>
<sequence length="322" mass="35059">MNTRLWFAFIVILGVQQTALALEIPLHPAEARIVEQIIAVEGHTVEVAEIPGWAKGGVINRLKELGIDTANLTSWGVRDTKRNAISLSCIYDSNGRVLALTGNGPWLRDESLRALKGMSELKIIRFDHNGFLRNHPLAPLYSGTGFDALSDSKLVEIKLTLGINDAGMEQAAKIKGLKFFAVVHSQVSEAGVKFFAGHPSLESFTVAEMGKVSQTALASIAKMPKVTHVGFQEAFITYEDGFKHLLAMKDRLQELNLSMSVVNDADLKRLQADHPSVKITTIPPAEIVKRHSGVANNLARIATGEAAEALKKAIAEHQADKK</sequence>
<dbReference type="Gene3D" id="3.80.10.10">
    <property type="entry name" value="Ribonuclease Inhibitor"/>
    <property type="match status" value="1"/>
</dbReference>
<dbReference type="RefSeq" id="WP_145083289.1">
    <property type="nucleotide sequence ID" value="NZ_CP036274.1"/>
</dbReference>
<gene>
    <name evidence="1" type="ORF">ETAA8_01010</name>
</gene>
<keyword evidence="2" id="KW-1185">Reference proteome</keyword>
<dbReference type="EMBL" id="CP036274">
    <property type="protein sequence ID" value="QDU25040.1"/>
    <property type="molecule type" value="Genomic_DNA"/>
</dbReference>